<protein>
    <recommendedName>
        <fullName evidence="4">Homeobox domain-containing protein</fullName>
    </recommendedName>
</protein>
<accession>A0ABQ8SYK3</accession>
<dbReference type="CDD" id="cd00086">
    <property type="entry name" value="homeodomain"/>
    <property type="match status" value="1"/>
</dbReference>
<dbReference type="EMBL" id="JAJSOF020000017">
    <property type="protein sequence ID" value="KAJ4439303.1"/>
    <property type="molecule type" value="Genomic_DNA"/>
</dbReference>
<dbReference type="Proteomes" id="UP001148838">
    <property type="component" value="Unassembled WGS sequence"/>
</dbReference>
<evidence type="ECO:0000256" key="3">
    <source>
        <dbReference type="RuleBase" id="RU000682"/>
    </source>
</evidence>
<proteinExistence type="predicted"/>
<dbReference type="SUPFAM" id="SSF46689">
    <property type="entry name" value="Homeodomain-like"/>
    <property type="match status" value="1"/>
</dbReference>
<comment type="caution">
    <text evidence="5">The sequence shown here is derived from an EMBL/GenBank/DDBJ whole genome shotgun (WGS) entry which is preliminary data.</text>
</comment>
<dbReference type="PANTHER" id="PTHR24331">
    <property type="entry name" value="DBX"/>
    <property type="match status" value="1"/>
</dbReference>
<dbReference type="PROSITE" id="PS50071">
    <property type="entry name" value="HOMEOBOX_2"/>
    <property type="match status" value="1"/>
</dbReference>
<evidence type="ECO:0000259" key="4">
    <source>
        <dbReference type="PROSITE" id="PS50071"/>
    </source>
</evidence>
<dbReference type="InterPro" id="IPR009057">
    <property type="entry name" value="Homeodomain-like_sf"/>
</dbReference>
<evidence type="ECO:0000256" key="1">
    <source>
        <dbReference type="ARBA" id="ARBA00004123"/>
    </source>
</evidence>
<comment type="subcellular location">
    <subcellularLocation>
        <location evidence="1 2 3">Nucleus</location>
    </subcellularLocation>
</comment>
<keyword evidence="2 3" id="KW-0238">DNA-binding</keyword>
<dbReference type="InterPro" id="IPR001356">
    <property type="entry name" value="HD"/>
</dbReference>
<organism evidence="5 6">
    <name type="scientific">Periplaneta americana</name>
    <name type="common">American cockroach</name>
    <name type="synonym">Blatta americana</name>
    <dbReference type="NCBI Taxonomy" id="6978"/>
    <lineage>
        <taxon>Eukaryota</taxon>
        <taxon>Metazoa</taxon>
        <taxon>Ecdysozoa</taxon>
        <taxon>Arthropoda</taxon>
        <taxon>Hexapoda</taxon>
        <taxon>Insecta</taxon>
        <taxon>Pterygota</taxon>
        <taxon>Neoptera</taxon>
        <taxon>Polyneoptera</taxon>
        <taxon>Dictyoptera</taxon>
        <taxon>Blattodea</taxon>
        <taxon>Blattoidea</taxon>
        <taxon>Blattidae</taxon>
        <taxon>Blattinae</taxon>
        <taxon>Periplaneta</taxon>
    </lineage>
</organism>
<keyword evidence="6" id="KW-1185">Reference proteome</keyword>
<evidence type="ECO:0000256" key="2">
    <source>
        <dbReference type="PROSITE-ProRule" id="PRU00108"/>
    </source>
</evidence>
<dbReference type="Pfam" id="PF00046">
    <property type="entry name" value="Homeodomain"/>
    <property type="match status" value="1"/>
</dbReference>
<sequence>MSNARLIPFEDLSLVTILPIMHMRYLSDYAMNYLALERKRPMQTSVCNTRKFDHIKPSLQLLSWAVLDEVYELQLIVTSHIDKISTHNKNVEYVSMRENRKRKCKESNNRTITKGIVKDIVYSQKSRNIDDLRVTITQALQQITSLMLQRTWAELHHRYELCRIIFISSDATVADPLLHANGPPLFGYAGIGSGTSIAKPIPRPAAAMFNPHLHTLLACRHPYLTVCNQICGFTWLVCLVAAVSTPNSGGSGGPGGSSGAPTAVFPLPGTFPWANSSRGKPRRGMMRRAVFSDLQRKGLEKRFQIQKYISKPDRKKLAEKLGLKDSQARTTFH</sequence>
<gene>
    <name evidence="5" type="ORF">ANN_07425</name>
</gene>
<evidence type="ECO:0000313" key="5">
    <source>
        <dbReference type="EMBL" id="KAJ4439303.1"/>
    </source>
</evidence>
<reference evidence="5 6" key="1">
    <citation type="journal article" date="2022" name="Allergy">
        <title>Genome assembly and annotation of Periplaneta americana reveal a comprehensive cockroach allergen profile.</title>
        <authorList>
            <person name="Wang L."/>
            <person name="Xiong Q."/>
            <person name="Saelim N."/>
            <person name="Wang L."/>
            <person name="Nong W."/>
            <person name="Wan A.T."/>
            <person name="Shi M."/>
            <person name="Liu X."/>
            <person name="Cao Q."/>
            <person name="Hui J.H.L."/>
            <person name="Sookrung N."/>
            <person name="Leung T.F."/>
            <person name="Tungtrongchitr A."/>
            <person name="Tsui S.K.W."/>
        </authorList>
    </citation>
    <scope>NUCLEOTIDE SEQUENCE [LARGE SCALE GENOMIC DNA]</scope>
    <source>
        <strain evidence="5">PWHHKU_190912</strain>
    </source>
</reference>
<dbReference type="InterPro" id="IPR051662">
    <property type="entry name" value="H2.0_Homeobox_NeuralPatt"/>
</dbReference>
<keyword evidence="2 3" id="KW-0539">Nucleus</keyword>
<dbReference type="PANTHER" id="PTHR24331:SF0">
    <property type="entry name" value="DBX"/>
    <property type="match status" value="1"/>
</dbReference>
<feature type="domain" description="Homeobox" evidence="4">
    <location>
        <begin position="282"/>
        <end position="333"/>
    </location>
</feature>
<keyword evidence="2 3" id="KW-0371">Homeobox</keyword>
<dbReference type="Gene3D" id="1.10.10.60">
    <property type="entry name" value="Homeodomain-like"/>
    <property type="match status" value="1"/>
</dbReference>
<name>A0ABQ8SYK3_PERAM</name>
<evidence type="ECO:0000313" key="6">
    <source>
        <dbReference type="Proteomes" id="UP001148838"/>
    </source>
</evidence>